<feature type="repeat" description="TSP type-3" evidence="14">
    <location>
        <begin position="2333"/>
        <end position="2368"/>
    </location>
</feature>
<evidence type="ECO:0000259" key="18">
    <source>
        <dbReference type="PROSITE" id="PS50026"/>
    </source>
</evidence>
<dbReference type="GO" id="GO:0005509">
    <property type="term" value="F:calcium ion binding"/>
    <property type="evidence" value="ECO:0007669"/>
    <property type="project" value="UniProtKB-UniRule"/>
</dbReference>
<dbReference type="Gene3D" id="2.60.120.200">
    <property type="match status" value="2"/>
</dbReference>
<dbReference type="InterPro" id="IPR028974">
    <property type="entry name" value="TSP_type-3_rpt"/>
</dbReference>
<dbReference type="InterPro" id="IPR026906">
    <property type="entry name" value="LRR_5"/>
</dbReference>
<feature type="domain" description="Cadherin" evidence="19">
    <location>
        <begin position="1430"/>
        <end position="1587"/>
    </location>
</feature>
<organism evidence="21 22">
    <name type="scientific">Potamilus streckersoni</name>
    <dbReference type="NCBI Taxonomy" id="2493646"/>
    <lineage>
        <taxon>Eukaryota</taxon>
        <taxon>Metazoa</taxon>
        <taxon>Spiralia</taxon>
        <taxon>Lophotrochozoa</taxon>
        <taxon>Mollusca</taxon>
        <taxon>Bivalvia</taxon>
        <taxon>Autobranchia</taxon>
        <taxon>Heteroconchia</taxon>
        <taxon>Palaeoheterodonta</taxon>
        <taxon>Unionida</taxon>
        <taxon>Unionoidea</taxon>
        <taxon>Unionidae</taxon>
        <taxon>Ambleminae</taxon>
        <taxon>Lampsilini</taxon>
        <taxon>Potamilus</taxon>
    </lineage>
</organism>
<dbReference type="Pfam" id="PF02412">
    <property type="entry name" value="TSP_3"/>
    <property type="match status" value="6"/>
</dbReference>
<dbReference type="Pfam" id="PF07699">
    <property type="entry name" value="Ephrin_rec_like"/>
    <property type="match status" value="1"/>
</dbReference>
<feature type="signal peptide" evidence="16">
    <location>
        <begin position="1"/>
        <end position="25"/>
    </location>
</feature>
<dbReference type="Pfam" id="PF13385">
    <property type="entry name" value="Laminin_G_3"/>
    <property type="match status" value="1"/>
</dbReference>
<reference evidence="21" key="3">
    <citation type="submission" date="2023-05" db="EMBL/GenBank/DDBJ databases">
        <authorList>
            <person name="Smith C.H."/>
        </authorList>
    </citation>
    <scope>NUCLEOTIDE SEQUENCE</scope>
    <source>
        <strain evidence="21">CHS0354</strain>
        <tissue evidence="21">Mantle</tissue>
    </source>
</reference>
<evidence type="ECO:0000256" key="14">
    <source>
        <dbReference type="PROSITE-ProRule" id="PRU00634"/>
    </source>
</evidence>
<dbReference type="InterPro" id="IPR018097">
    <property type="entry name" value="EGF_Ca-bd_CS"/>
</dbReference>
<sequence>MMKHSFYLEINAVLLTILWLGCCNAQSWSAESYWNGKYASKGIAYTQDDRENGLWSNDVNLKNNYLPSVTLFSIPQCSGCTCDLVKQTVTNCAGTVTIVLQTFNNISSATFAVGTSSITILSCPSFKLIVDRTFENLTILHTLVIHDTGITAVPDVSRTSIRFLNLAYNQIIMTSSNYDGWKLPSTITHLAMAGNQMYWIPSGWVSGPNLRIVSFSYNKLTQLSHLVFGDVSSLVYLGLEGNKITKLSKNSLEPLVSASEFVHLNISNNLLTFIEPGTFAQLPGLRILEVHQNSISAIPVDTFSNIPSLLHLDLNNNKLATLTSNSFQNLPNLTEFRLHSQKTPMTSIAFDAWSNIGVELYLLFVSSNNLRTFPHQVMSEGYYPKLNTIYADNNWISDVVEYGEEAFPQSQRSFYERKKSTFTPFSTYPALQTLYLSSNRITHIRAMDYCNLTSIINLYLPVNAIDDSNIDPEAFACIPTLQTLYLDNNRIQYVPTALKTSTSLPSIKIISLSGNQMTFVDEGDFVSLTTLNSLYLSSNKILAIENGAFPLQLVILTLGGNDFHFLHKHPFSNLTKLNYLDLSSNEIDYLPPDAFENCTSLQSIILSSNQIPQILKSHFKNCPLNGSVYLQYNEIGWIEYGSFDHLTASPWMLLNNNQLYTVPNGGDFNGLSMGYIDFSSNRIMELPTGVFRDLSVANSINLNQNDIAVIKYGAFSSVTALDIILTNNPIRQLETYAFNSSRFRNINMGNHLITTLASYAFSNLIISKSLYLNNGPLSMIEKEAFSNVNVLGDIQLSNNQLTTITQLMFGPGCTIQGYLYLQNNGLRTISVDAFANITLRYINVSNNNLTSYPLALNVPSVKEIYIQDNQIAVIPDGAFSTQTGLQLLRLTNNRITQLQAGLFNSLISLTWLYLDSNLIDTLAPRLFDNLVSLQYLTLDNNRITHFDVLGPLTNMRTLNLSNNRIETFGINAFSSLRNLATLDLSHNSIACQCETLNTVDAVAKRIIGGECTYPAAAAVIYFGKSPTINATVYYLSQTNSSVLQCSAENLTGTAVSDHKLKLTWDQPQALFFNGSASSDVFVGPWIYLPTCVSSTAAVLTGSVTDNANTSSFNFSFDALDGVIAGATYVCSVQLKVQGYTSAKSVPVTVTTPDSSTLNASIGTSDLELKITYYDFSSVHSDFDGTWLSVSMPTYIPSPYGAWLAISKSPTYDTFSDWYRNVPGTNYVKETTIVLAAQTGTLKRYWTSAFFPMDGLGYGSQYQADCSGAFHNFGFTSAMRGAFRFLGTEKVTVGGGDALWLYINKILVAEIIPTSSSTVPCYKLNLSSAANTGGGTIIPEKGTVSGGLCTGTSLLNSAAVSLQLEVGLVYHFDIFHAETSLCTSTFFFEVEDADFVEISGSNSTGAGGGVNSSTSSSSGNSSTSSSTYSDSPIDYSVTVKEDLNVNGILETIVLTDIFSVGPTFAVTVISGNNARHFTLKTDTPANHAADVATPWIPTYMTVPGTNVSYVACSSASVINPEPNNTARESFTMTTTTALLTLATKLDYEAAKFYYLVLVVVDSGVTPVLTGTIAVRIKVTDVNDNCPELNATSFTFTPIPVLTSDPLTTLHVSDIDSGNNAEYYFIVSNVTENPERNYNSSLDLNKQIYTNSTTLTFKVVVIDKGNPPMGTSASFSVTIDNSCLVDVEFGNIDYSFIADNTTGGVYIRIPKYWVYLFQCSDYTGLASGIVRDELFSASSSFSDVSGPERGRLNYTADSYSGTTGGWVAGIVDQNQYFQVNMEDPYKYTKVHIQGREDANEWVTSFKVFYSNDDTIFTLYVNGTGNSIFLANTDSNSVVTIDFDPPVLAQYIRINPWTWYGYNISLRLEFSGCTQAKQLFYDTSCVRCYTTYYCEGDGSMKPCGRCDPLQENSTCGRSPTEHSFGAASKCSPCPEGWRCKNGNASICEDNHYITCNDTYCPGSCLPCESGYACRDGKRYMCGIGTYSTGNEEFCLSCPPGTYQNEIGQSSCKNCPAGYYSSDKKDRCEPCADDTYSTGGTACIDCVGLSDCPCMAGNKCFPGTVCYNTGSGGHGCGDCPSGYMGNGVNCVDIDECNLSGFSLCWNFSACINTVPGYQCLACPEGYNGTYEDALAQNVTRRVFLLGNDVLAPIQVQVCNDIDECATNNGGCDINMNCVNTIGSYYCSYCKEGYMGNAVVGCYLADFCVSGAHDCKVGSKCVYVAPGVFTCECMDGYAGDGKVCGLDTDQDGFPDLALTCTDKRCARDNCVSVPNSGQEDNDDDNLGDNCDDDDDNDGIKDTSDNCPFVPNFIQTDSDSDGVGNVCDNCPSVSNSDQLDTDGDGTGNVCDSDKDGDGRLDGSDNCPLVSNSGQADRDGDTVGDACDNCVSVSNLAQTDTDQNLVGDACDPVGGLNKDKDGDSILNFLDNCQEVANADQSDIDLDGVGDLCDKDQDGDGVINAIDNCPYRSNADQKDSNNDGTGDACVSDSDNDGVQDTVDTCPHNPSISATSFSKYFTVNLDPTLSTSSSPVWKVVSFGTEVQQTMATEMPTMLIGNQSYGAVEYSGTWYVSSTAAEDYIGFVFGYVNNRKFYVAMWKRTNHNFGNSTYKAGIKGIQIKVVDSNTGPGTALSQALWHSYETSSQVRYLWQDLDMQGWEPQTTYRWHLTHQPSIGYIRLITYRGDTQLVDSGAVYDSTITGGCLGVIQHGALSIIWSDLKVQCLDDANKGLYFDGKNDYVLLPNVTTLKMNTSFTVEVWISLDSGLTTGPYPILCTFSGKICLTIENKVFVGRYGDANVTTTSALTADTYYAVALKYSREYQTLTLFVDGIKTGFTSSVPNIDWTAVTKTSDNILYLGRDNSSFFRGTMDELRIYSAPIPDSEIDDDLQLPALERPILKGYANVDFKMEESAGATTLTNSGILNIDGQINGATFVVSYQSYNQFKNKYPTNK</sequence>
<accession>A0AAE0STF8</accession>
<dbReference type="SMART" id="SM00231">
    <property type="entry name" value="FA58C"/>
    <property type="match status" value="1"/>
</dbReference>
<feature type="region of interest" description="Disordered" evidence="15">
    <location>
        <begin position="2270"/>
        <end position="2289"/>
    </location>
</feature>
<dbReference type="FunFam" id="3.80.10.10:FF:001164">
    <property type="entry name" value="GH01279p"/>
    <property type="match status" value="1"/>
</dbReference>
<dbReference type="CDD" id="cd00054">
    <property type="entry name" value="EGF_CA"/>
    <property type="match status" value="2"/>
</dbReference>
<dbReference type="InterPro" id="IPR002126">
    <property type="entry name" value="Cadherin-like_dom"/>
</dbReference>
<evidence type="ECO:0000256" key="16">
    <source>
        <dbReference type="SAM" id="SignalP"/>
    </source>
</evidence>
<dbReference type="PROSITE" id="PS50268">
    <property type="entry name" value="CADHERIN_2"/>
    <property type="match status" value="1"/>
</dbReference>
<dbReference type="SUPFAM" id="SSF57196">
    <property type="entry name" value="EGF/Laminin"/>
    <property type="match status" value="1"/>
</dbReference>
<reference evidence="21" key="2">
    <citation type="journal article" date="2021" name="Genome Biol. Evol.">
        <title>Developing a high-quality reference genome for a parasitic bivalve with doubly uniparental inheritance (Bivalvia: Unionida).</title>
        <authorList>
            <person name="Smith C.H."/>
        </authorList>
    </citation>
    <scope>NUCLEOTIDE SEQUENCE</scope>
    <source>
        <strain evidence="21">CHS0354</strain>
        <tissue evidence="21">Mantle</tissue>
    </source>
</reference>
<dbReference type="SMART" id="SM00181">
    <property type="entry name" value="EGF"/>
    <property type="match status" value="5"/>
</dbReference>
<protein>
    <recommendedName>
        <fullName evidence="23">Staphylococcus aureus surface protein A</fullName>
    </recommendedName>
</protein>
<evidence type="ECO:0000256" key="2">
    <source>
        <dbReference type="ARBA" id="ARBA00009456"/>
    </source>
</evidence>
<dbReference type="PROSITE" id="PS51236">
    <property type="entry name" value="TSP_CTER"/>
    <property type="match status" value="1"/>
</dbReference>
<dbReference type="SMART" id="SM00369">
    <property type="entry name" value="LRR_TYP"/>
    <property type="match status" value="20"/>
</dbReference>
<evidence type="ECO:0000256" key="9">
    <source>
        <dbReference type="ARBA" id="ARBA00023136"/>
    </source>
</evidence>
<keyword evidence="6" id="KW-0677">Repeat</keyword>
<dbReference type="PROSITE" id="PS50022">
    <property type="entry name" value="FA58C_3"/>
    <property type="match status" value="1"/>
</dbReference>
<dbReference type="InterPro" id="IPR017897">
    <property type="entry name" value="Thrombospondin_3_rpt"/>
</dbReference>
<dbReference type="PROSITE" id="PS51450">
    <property type="entry name" value="LRR"/>
    <property type="match status" value="4"/>
</dbReference>
<evidence type="ECO:0000256" key="3">
    <source>
        <dbReference type="ARBA" id="ARBA00022536"/>
    </source>
</evidence>
<feature type="compositionally biased region" description="Low complexity" evidence="15">
    <location>
        <begin position="1410"/>
        <end position="1430"/>
    </location>
</feature>
<evidence type="ECO:0000313" key="21">
    <source>
        <dbReference type="EMBL" id="KAK3597611.1"/>
    </source>
</evidence>
<feature type="region of interest" description="Disordered" evidence="15">
    <location>
        <begin position="2331"/>
        <end position="2350"/>
    </location>
</feature>
<feature type="region of interest" description="Disordered" evidence="15">
    <location>
        <begin position="2463"/>
        <end position="2487"/>
    </location>
</feature>
<evidence type="ECO:0000259" key="20">
    <source>
        <dbReference type="PROSITE" id="PS51236"/>
    </source>
</evidence>
<dbReference type="SMART" id="SM00179">
    <property type="entry name" value="EGF_CA"/>
    <property type="match status" value="3"/>
</dbReference>
<dbReference type="SUPFAM" id="SSF57184">
    <property type="entry name" value="Growth factor receptor domain"/>
    <property type="match status" value="1"/>
</dbReference>
<dbReference type="Gene3D" id="2.10.25.10">
    <property type="entry name" value="Laminin"/>
    <property type="match status" value="4"/>
</dbReference>
<dbReference type="Pfam" id="PF13855">
    <property type="entry name" value="LRR_8"/>
    <property type="match status" value="5"/>
</dbReference>
<dbReference type="FunFam" id="4.10.1080.10:FF:000001">
    <property type="entry name" value="Thrombospondin 3"/>
    <property type="match status" value="1"/>
</dbReference>
<evidence type="ECO:0000256" key="1">
    <source>
        <dbReference type="ARBA" id="ARBA00004370"/>
    </source>
</evidence>
<dbReference type="InterPro" id="IPR032675">
    <property type="entry name" value="LRR_dom_sf"/>
</dbReference>
<dbReference type="SUPFAM" id="SSF103647">
    <property type="entry name" value="TSP type-3 repeat"/>
    <property type="match status" value="3"/>
</dbReference>
<gene>
    <name evidence="21" type="ORF">CHS0354_030158</name>
</gene>
<name>A0AAE0STF8_9BIVA</name>
<dbReference type="PROSITE" id="PS01187">
    <property type="entry name" value="EGF_CA"/>
    <property type="match status" value="2"/>
</dbReference>
<comment type="caution">
    <text evidence="21">The sequence shown here is derived from an EMBL/GenBank/DDBJ whole genome shotgun (WGS) entry which is preliminary data.</text>
</comment>
<evidence type="ECO:0000256" key="15">
    <source>
        <dbReference type="SAM" id="MobiDB-lite"/>
    </source>
</evidence>
<feature type="repeat" description="TSP type-3" evidence="14">
    <location>
        <begin position="2434"/>
        <end position="2469"/>
    </location>
</feature>
<keyword evidence="11" id="KW-0325">Glycoprotein</keyword>
<dbReference type="PROSITE" id="PS51257">
    <property type="entry name" value="PROKAR_LIPOPROTEIN"/>
    <property type="match status" value="1"/>
</dbReference>
<dbReference type="InterPro" id="IPR011641">
    <property type="entry name" value="Tyr-kin_ephrin_A/B_rcpt-like"/>
</dbReference>
<evidence type="ECO:0000259" key="19">
    <source>
        <dbReference type="PROSITE" id="PS50268"/>
    </source>
</evidence>
<dbReference type="SMART" id="SM00112">
    <property type="entry name" value="CA"/>
    <property type="match status" value="2"/>
</dbReference>
<dbReference type="InterPro" id="IPR015919">
    <property type="entry name" value="Cadherin-like_sf"/>
</dbReference>
<dbReference type="SUPFAM" id="SSF49899">
    <property type="entry name" value="Concanavalin A-like lectins/glucanases"/>
    <property type="match status" value="2"/>
</dbReference>
<dbReference type="Gene3D" id="2.60.40.60">
    <property type="entry name" value="Cadherins"/>
    <property type="match status" value="2"/>
</dbReference>
<dbReference type="SUPFAM" id="SSF49313">
    <property type="entry name" value="Cadherin-like"/>
    <property type="match status" value="2"/>
</dbReference>
<dbReference type="FunFam" id="4.10.1080.10:FF:000004">
    <property type="entry name" value="Cartilage oligomeric matrix protein"/>
    <property type="match status" value="1"/>
</dbReference>
<dbReference type="PROSITE" id="PS01186">
    <property type="entry name" value="EGF_2"/>
    <property type="match status" value="1"/>
</dbReference>
<evidence type="ECO:0000256" key="13">
    <source>
        <dbReference type="PROSITE-ProRule" id="PRU00076"/>
    </source>
</evidence>
<dbReference type="InterPro" id="IPR008859">
    <property type="entry name" value="Thrombospondin_C"/>
</dbReference>
<dbReference type="InterPro" id="IPR020894">
    <property type="entry name" value="Cadherin_CS"/>
</dbReference>
<dbReference type="GO" id="GO:0005886">
    <property type="term" value="C:plasma membrane"/>
    <property type="evidence" value="ECO:0007669"/>
    <property type="project" value="InterPro"/>
</dbReference>
<dbReference type="CDD" id="cd11304">
    <property type="entry name" value="Cadherin_repeat"/>
    <property type="match status" value="2"/>
</dbReference>
<keyword evidence="8" id="KW-0130">Cell adhesion</keyword>
<comment type="subcellular location">
    <subcellularLocation>
        <location evidence="1">Membrane</location>
    </subcellularLocation>
</comment>
<evidence type="ECO:0000256" key="8">
    <source>
        <dbReference type="ARBA" id="ARBA00022889"/>
    </source>
</evidence>
<dbReference type="InterPro" id="IPR008979">
    <property type="entry name" value="Galactose-bd-like_sf"/>
</dbReference>
<evidence type="ECO:0000256" key="10">
    <source>
        <dbReference type="ARBA" id="ARBA00023157"/>
    </source>
</evidence>
<evidence type="ECO:0000256" key="12">
    <source>
        <dbReference type="PROSITE-ProRule" id="PRU00043"/>
    </source>
</evidence>
<evidence type="ECO:0000256" key="4">
    <source>
        <dbReference type="ARBA" id="ARBA00022614"/>
    </source>
</evidence>
<feature type="repeat" description="TSP type-3" evidence="14">
    <location>
        <begin position="2274"/>
        <end position="2309"/>
    </location>
</feature>
<dbReference type="PANTHER" id="PTHR10199:SF110">
    <property type="entry name" value="TSP C-TERMINAL DOMAIN-CONTAINING PROTEIN"/>
    <property type="match status" value="1"/>
</dbReference>
<dbReference type="Pfam" id="PF07645">
    <property type="entry name" value="EGF_CA"/>
    <property type="match status" value="2"/>
</dbReference>
<dbReference type="PANTHER" id="PTHR10199">
    <property type="entry name" value="THROMBOSPONDIN"/>
    <property type="match status" value="1"/>
</dbReference>
<feature type="domain" description="EGF-like" evidence="18">
    <location>
        <begin position="2199"/>
        <end position="2240"/>
    </location>
</feature>
<evidence type="ECO:0000313" key="22">
    <source>
        <dbReference type="Proteomes" id="UP001195483"/>
    </source>
</evidence>
<evidence type="ECO:0000256" key="7">
    <source>
        <dbReference type="ARBA" id="ARBA00022837"/>
    </source>
</evidence>
<comment type="similarity">
    <text evidence="2">Belongs to the thrombospondin family.</text>
</comment>
<evidence type="ECO:0000256" key="11">
    <source>
        <dbReference type="ARBA" id="ARBA00023180"/>
    </source>
</evidence>
<evidence type="ECO:0008006" key="23">
    <source>
        <dbReference type="Google" id="ProtNLM"/>
    </source>
</evidence>
<dbReference type="InterPro" id="IPR001881">
    <property type="entry name" value="EGF-like_Ca-bd_dom"/>
</dbReference>
<dbReference type="Pfam" id="PF13306">
    <property type="entry name" value="LRR_5"/>
    <property type="match status" value="1"/>
</dbReference>
<evidence type="ECO:0000256" key="5">
    <source>
        <dbReference type="ARBA" id="ARBA00022729"/>
    </source>
</evidence>
<dbReference type="Proteomes" id="UP001195483">
    <property type="component" value="Unassembled WGS sequence"/>
</dbReference>
<keyword evidence="22" id="KW-1185">Reference proteome</keyword>
<keyword evidence="5 16" id="KW-0732">Signal</keyword>
<dbReference type="CDD" id="cd00057">
    <property type="entry name" value="FA58C"/>
    <property type="match status" value="1"/>
</dbReference>
<dbReference type="PROSITE" id="PS00232">
    <property type="entry name" value="CADHERIN_1"/>
    <property type="match status" value="1"/>
</dbReference>
<feature type="domain" description="F5/8 type C" evidence="17">
    <location>
        <begin position="1717"/>
        <end position="1870"/>
    </location>
</feature>
<dbReference type="PROSITE" id="PS50026">
    <property type="entry name" value="EGF_3"/>
    <property type="match status" value="2"/>
</dbReference>
<keyword evidence="3 13" id="KW-0245">EGF-like domain</keyword>
<proteinExistence type="inferred from homology"/>
<evidence type="ECO:0000259" key="17">
    <source>
        <dbReference type="PROSITE" id="PS50022"/>
    </source>
</evidence>
<dbReference type="InterPro" id="IPR009030">
    <property type="entry name" value="Growth_fac_rcpt_cys_sf"/>
</dbReference>
<dbReference type="Pfam" id="PF00754">
    <property type="entry name" value="F5_F8_type_C"/>
    <property type="match status" value="1"/>
</dbReference>
<dbReference type="EMBL" id="JAEAOA010001797">
    <property type="protein sequence ID" value="KAK3597611.1"/>
    <property type="molecule type" value="Genomic_DNA"/>
</dbReference>
<feature type="compositionally biased region" description="Acidic residues" evidence="15">
    <location>
        <begin position="2274"/>
        <end position="2289"/>
    </location>
</feature>
<dbReference type="InterPro" id="IPR049883">
    <property type="entry name" value="NOTCH1_EGF-like"/>
</dbReference>
<dbReference type="InterPro" id="IPR003591">
    <property type="entry name" value="Leu-rich_rpt_typical-subtyp"/>
</dbReference>
<dbReference type="SUPFAM" id="SSF49785">
    <property type="entry name" value="Galactose-binding domain-like"/>
    <property type="match status" value="1"/>
</dbReference>
<dbReference type="Gene3D" id="2.10.50.10">
    <property type="entry name" value="Tumor Necrosis Factor Receptor, subunit A, domain 2"/>
    <property type="match status" value="1"/>
</dbReference>
<dbReference type="Pfam" id="PF05735">
    <property type="entry name" value="TSP_C"/>
    <property type="match status" value="1"/>
</dbReference>
<evidence type="ECO:0000256" key="6">
    <source>
        <dbReference type="ARBA" id="ARBA00022737"/>
    </source>
</evidence>
<dbReference type="InterPro" id="IPR000421">
    <property type="entry name" value="FA58C"/>
</dbReference>
<dbReference type="InterPro" id="IPR000742">
    <property type="entry name" value="EGF"/>
</dbReference>
<dbReference type="CDD" id="cd00185">
    <property type="entry name" value="TNFRSF"/>
    <property type="match status" value="1"/>
</dbReference>
<dbReference type="Gene3D" id="2.60.120.260">
    <property type="entry name" value="Galactose-binding domain-like"/>
    <property type="match status" value="1"/>
</dbReference>
<dbReference type="GO" id="GO:0005576">
    <property type="term" value="C:extracellular region"/>
    <property type="evidence" value="ECO:0007669"/>
    <property type="project" value="InterPro"/>
</dbReference>
<keyword evidence="7 12" id="KW-0106">Calcium</keyword>
<keyword evidence="4" id="KW-0433">Leucine-rich repeat</keyword>
<dbReference type="SMART" id="SM01411">
    <property type="entry name" value="Ephrin_rec_like"/>
    <property type="match status" value="1"/>
</dbReference>
<dbReference type="SMART" id="SM00365">
    <property type="entry name" value="LRR_SD22"/>
    <property type="match status" value="5"/>
</dbReference>
<dbReference type="InterPro" id="IPR001611">
    <property type="entry name" value="Leu-rich_rpt"/>
</dbReference>
<reference evidence="21" key="1">
    <citation type="journal article" date="2021" name="Genome Biol. Evol.">
        <title>A High-Quality Reference Genome for a Parasitic Bivalve with Doubly Uniparental Inheritance (Bivalvia: Unionida).</title>
        <authorList>
            <person name="Smith C.H."/>
        </authorList>
    </citation>
    <scope>NUCLEOTIDE SEQUENCE</scope>
    <source>
        <strain evidence="21">CHS0354</strain>
    </source>
</reference>
<keyword evidence="9" id="KW-0472">Membrane</keyword>
<dbReference type="Gene3D" id="3.80.10.10">
    <property type="entry name" value="Ribonuclease Inhibitor"/>
    <property type="match status" value="7"/>
</dbReference>
<dbReference type="InterPro" id="IPR003367">
    <property type="entry name" value="Thrombospondin_3-like_rpt"/>
</dbReference>
<feature type="domain" description="EGF-like" evidence="18">
    <location>
        <begin position="2088"/>
        <end position="2128"/>
    </location>
</feature>
<feature type="chain" id="PRO_5042008639" description="Staphylococcus aureus surface protein A" evidence="16">
    <location>
        <begin position="26"/>
        <end position="2946"/>
    </location>
</feature>
<dbReference type="SUPFAM" id="SSF52058">
    <property type="entry name" value="L domain-like"/>
    <property type="match status" value="4"/>
</dbReference>
<feature type="domain" description="TSP C-terminal" evidence="20">
    <location>
        <begin position="2509"/>
        <end position="2722"/>
    </location>
</feature>
<feature type="region of interest" description="Disordered" evidence="15">
    <location>
        <begin position="1403"/>
        <end position="1430"/>
    </location>
</feature>
<dbReference type="PROSITE" id="PS51234">
    <property type="entry name" value="TSP3"/>
    <property type="match status" value="3"/>
</dbReference>
<dbReference type="FunFam" id="2.60.120.260:FF:000016">
    <property type="entry name" value="Contactin-associated protein-like 4 isoform 1"/>
    <property type="match status" value="1"/>
</dbReference>
<dbReference type="InterPro" id="IPR013320">
    <property type="entry name" value="ConA-like_dom_sf"/>
</dbReference>
<dbReference type="Gene3D" id="4.10.1080.10">
    <property type="entry name" value="TSP type-3 repeat"/>
    <property type="match status" value="2"/>
</dbReference>
<dbReference type="GO" id="GO:0007156">
    <property type="term" value="P:homophilic cell adhesion via plasma membrane adhesion molecules"/>
    <property type="evidence" value="ECO:0007669"/>
    <property type="project" value="InterPro"/>
</dbReference>
<keyword evidence="10" id="KW-1015">Disulfide bond</keyword>
<comment type="caution">
    <text evidence="13">Lacks conserved residue(s) required for the propagation of feature annotation.</text>
</comment>